<feature type="non-terminal residue" evidence="8">
    <location>
        <position position="1"/>
    </location>
</feature>
<feature type="non-terminal residue" evidence="8">
    <location>
        <position position="191"/>
    </location>
</feature>
<evidence type="ECO:0000313" key="8">
    <source>
        <dbReference type="EMBL" id="SVC40030.1"/>
    </source>
</evidence>
<keyword evidence="3" id="KW-1003">Cell membrane</keyword>
<organism evidence="8">
    <name type="scientific">marine metagenome</name>
    <dbReference type="NCBI Taxonomy" id="408172"/>
    <lineage>
        <taxon>unclassified sequences</taxon>
        <taxon>metagenomes</taxon>
        <taxon>ecological metagenomes</taxon>
    </lineage>
</organism>
<feature type="transmembrane region" description="Helical" evidence="7">
    <location>
        <begin position="39"/>
        <end position="61"/>
    </location>
</feature>
<name>A0A382LTS8_9ZZZZ</name>
<feature type="transmembrane region" description="Helical" evidence="7">
    <location>
        <begin position="164"/>
        <end position="183"/>
    </location>
</feature>
<dbReference type="Gene3D" id="1.20.1250.20">
    <property type="entry name" value="MFS general substrate transporter like domains"/>
    <property type="match status" value="1"/>
</dbReference>
<dbReference type="GO" id="GO:0022857">
    <property type="term" value="F:transmembrane transporter activity"/>
    <property type="evidence" value="ECO:0007669"/>
    <property type="project" value="InterPro"/>
</dbReference>
<proteinExistence type="predicted"/>
<dbReference type="SUPFAM" id="SSF103473">
    <property type="entry name" value="MFS general substrate transporter"/>
    <property type="match status" value="1"/>
</dbReference>
<evidence type="ECO:0000256" key="2">
    <source>
        <dbReference type="ARBA" id="ARBA00022448"/>
    </source>
</evidence>
<feature type="transmembrane region" description="Helical" evidence="7">
    <location>
        <begin position="116"/>
        <end position="144"/>
    </location>
</feature>
<dbReference type="InterPro" id="IPR011701">
    <property type="entry name" value="MFS"/>
</dbReference>
<protein>
    <recommendedName>
        <fullName evidence="9">Major facilitator superfamily (MFS) profile domain-containing protein</fullName>
    </recommendedName>
</protein>
<gene>
    <name evidence="8" type="ORF">METZ01_LOCUS292884</name>
</gene>
<keyword evidence="2" id="KW-0813">Transport</keyword>
<comment type="subcellular location">
    <subcellularLocation>
        <location evidence="1">Cell membrane</location>
        <topology evidence="1">Multi-pass membrane protein</topology>
    </subcellularLocation>
</comment>
<dbReference type="EMBL" id="UINC01089171">
    <property type="protein sequence ID" value="SVC40030.1"/>
    <property type="molecule type" value="Genomic_DNA"/>
</dbReference>
<accession>A0A382LTS8</accession>
<dbReference type="AlphaFoldDB" id="A0A382LTS8"/>
<evidence type="ECO:0008006" key="9">
    <source>
        <dbReference type="Google" id="ProtNLM"/>
    </source>
</evidence>
<keyword evidence="6 7" id="KW-0472">Membrane</keyword>
<evidence type="ECO:0000256" key="1">
    <source>
        <dbReference type="ARBA" id="ARBA00004651"/>
    </source>
</evidence>
<keyword evidence="4 7" id="KW-0812">Transmembrane</keyword>
<evidence type="ECO:0000256" key="4">
    <source>
        <dbReference type="ARBA" id="ARBA00022692"/>
    </source>
</evidence>
<evidence type="ECO:0000256" key="6">
    <source>
        <dbReference type="ARBA" id="ARBA00023136"/>
    </source>
</evidence>
<dbReference type="PANTHER" id="PTHR43266">
    <property type="entry name" value="MACROLIDE-EFFLUX PROTEIN"/>
    <property type="match status" value="1"/>
</dbReference>
<dbReference type="PANTHER" id="PTHR43266:SF2">
    <property type="entry name" value="MAJOR FACILITATOR SUPERFAMILY (MFS) PROFILE DOMAIN-CONTAINING PROTEIN"/>
    <property type="match status" value="1"/>
</dbReference>
<reference evidence="8" key="1">
    <citation type="submission" date="2018-05" db="EMBL/GenBank/DDBJ databases">
        <authorList>
            <person name="Lanie J.A."/>
            <person name="Ng W.-L."/>
            <person name="Kazmierczak K.M."/>
            <person name="Andrzejewski T.M."/>
            <person name="Davidsen T.M."/>
            <person name="Wayne K.J."/>
            <person name="Tettelin H."/>
            <person name="Glass J.I."/>
            <person name="Rusch D."/>
            <person name="Podicherti R."/>
            <person name="Tsui H.-C.T."/>
            <person name="Winkler M.E."/>
        </authorList>
    </citation>
    <scope>NUCLEOTIDE SEQUENCE</scope>
</reference>
<keyword evidence="5 7" id="KW-1133">Transmembrane helix</keyword>
<dbReference type="InterPro" id="IPR036259">
    <property type="entry name" value="MFS_trans_sf"/>
</dbReference>
<sequence>VSSEQPSSSHHGDLVAGHQRLAGNLWVEKIFGSYQYFRLWIVQAIGSTGDWLGFLAIAAAATELGGGTPETAVGFVFSVRIIPGLFLAPLAGVLVDRWDRKQVMIYCDLARVLILLTLPFATAVWHLVLASLALEIFTLLWIPAKDSVVPSIVPKESLTTVNSLQMAATYGTVPIAAAIFIFLGRFADKIS</sequence>
<dbReference type="GO" id="GO:0005886">
    <property type="term" value="C:plasma membrane"/>
    <property type="evidence" value="ECO:0007669"/>
    <property type="project" value="UniProtKB-SubCell"/>
</dbReference>
<feature type="transmembrane region" description="Helical" evidence="7">
    <location>
        <begin position="73"/>
        <end position="95"/>
    </location>
</feature>
<evidence type="ECO:0000256" key="5">
    <source>
        <dbReference type="ARBA" id="ARBA00022989"/>
    </source>
</evidence>
<dbReference type="Pfam" id="PF07690">
    <property type="entry name" value="MFS_1"/>
    <property type="match status" value="1"/>
</dbReference>
<evidence type="ECO:0000256" key="7">
    <source>
        <dbReference type="SAM" id="Phobius"/>
    </source>
</evidence>
<evidence type="ECO:0000256" key="3">
    <source>
        <dbReference type="ARBA" id="ARBA00022475"/>
    </source>
</evidence>